<comment type="function">
    <text evidence="3">Functions as an E3 ubiquitin ligase.</text>
</comment>
<dbReference type="InterPro" id="IPR045185">
    <property type="entry name" value="PUB22/23/24-like"/>
</dbReference>
<sequence>MRDPVTISTGQTYDRSSIESWISTGNSTCPVTRVQLFDFNLISNHTLRRLIQDWCVSDRNLGVERIPTLLSQASSESTLLCTRVSVLKRLRGLVRDSEKNRGCFFK</sequence>
<dbReference type="SUPFAM" id="SSF57850">
    <property type="entry name" value="RING/U-box"/>
    <property type="match status" value="1"/>
</dbReference>
<dbReference type="PANTHER" id="PTHR22849:SF112">
    <property type="entry name" value="U-BOX DOMAIN-CONTAINING PROTEIN 26"/>
    <property type="match status" value="1"/>
</dbReference>
<keyword evidence="3" id="KW-0833">Ubl conjugation pathway</keyword>
<dbReference type="InterPro" id="IPR003613">
    <property type="entry name" value="Ubox_domain"/>
</dbReference>
<dbReference type="PANTHER" id="PTHR22849">
    <property type="entry name" value="WDSAM1 PROTEIN"/>
    <property type="match status" value="1"/>
</dbReference>
<dbReference type="PROSITE" id="PS51698">
    <property type="entry name" value="U_BOX"/>
    <property type="match status" value="1"/>
</dbReference>
<evidence type="ECO:0000313" key="6">
    <source>
        <dbReference type="Proteomes" id="UP000554482"/>
    </source>
</evidence>
<feature type="domain" description="U-box" evidence="4">
    <location>
        <begin position="1"/>
        <end position="61"/>
    </location>
</feature>
<dbReference type="EC" id="2.3.2.27" evidence="3"/>
<evidence type="ECO:0000259" key="4">
    <source>
        <dbReference type="PROSITE" id="PS51698"/>
    </source>
</evidence>
<evidence type="ECO:0000256" key="1">
    <source>
        <dbReference type="ARBA" id="ARBA00004906"/>
    </source>
</evidence>
<dbReference type="Gene3D" id="3.30.40.10">
    <property type="entry name" value="Zinc/RING finger domain, C3HC4 (zinc finger)"/>
    <property type="match status" value="1"/>
</dbReference>
<dbReference type="GO" id="GO:0061630">
    <property type="term" value="F:ubiquitin protein ligase activity"/>
    <property type="evidence" value="ECO:0007669"/>
    <property type="project" value="UniProtKB-UniRule"/>
</dbReference>
<dbReference type="CDD" id="cd16664">
    <property type="entry name" value="RING-Ubox_PUB"/>
    <property type="match status" value="1"/>
</dbReference>
<comment type="catalytic activity">
    <reaction evidence="3">
        <text>S-ubiquitinyl-[E2 ubiquitin-conjugating enzyme]-L-cysteine + [acceptor protein]-L-lysine = [E2 ubiquitin-conjugating enzyme]-L-cysteine + N(6)-ubiquitinyl-[acceptor protein]-L-lysine.</text>
        <dbReference type="EC" id="2.3.2.27"/>
    </reaction>
</comment>
<dbReference type="Pfam" id="PF04564">
    <property type="entry name" value="U-box"/>
    <property type="match status" value="1"/>
</dbReference>
<dbReference type="SMART" id="SM00504">
    <property type="entry name" value="Ubox"/>
    <property type="match status" value="1"/>
</dbReference>
<name>A0A7J6XFI1_THATH</name>
<dbReference type="UniPathway" id="UPA00143"/>
<gene>
    <name evidence="5" type="ORF">FRX31_002773</name>
</gene>
<organism evidence="5 6">
    <name type="scientific">Thalictrum thalictroides</name>
    <name type="common">Rue-anemone</name>
    <name type="synonym">Anemone thalictroides</name>
    <dbReference type="NCBI Taxonomy" id="46969"/>
    <lineage>
        <taxon>Eukaryota</taxon>
        <taxon>Viridiplantae</taxon>
        <taxon>Streptophyta</taxon>
        <taxon>Embryophyta</taxon>
        <taxon>Tracheophyta</taxon>
        <taxon>Spermatophyta</taxon>
        <taxon>Magnoliopsida</taxon>
        <taxon>Ranunculales</taxon>
        <taxon>Ranunculaceae</taxon>
        <taxon>Thalictroideae</taxon>
        <taxon>Thalictrum</taxon>
    </lineage>
</organism>
<evidence type="ECO:0000256" key="2">
    <source>
        <dbReference type="ARBA" id="ARBA00022679"/>
    </source>
</evidence>
<evidence type="ECO:0000256" key="3">
    <source>
        <dbReference type="RuleBase" id="RU369093"/>
    </source>
</evidence>
<keyword evidence="6" id="KW-1185">Reference proteome</keyword>
<keyword evidence="2 3" id="KW-0808">Transferase</keyword>
<evidence type="ECO:0000313" key="5">
    <source>
        <dbReference type="EMBL" id="KAF5207645.1"/>
    </source>
</evidence>
<protein>
    <recommendedName>
        <fullName evidence="3 4">U-box domain-containing protein</fullName>
        <ecNumber evidence="3">2.3.2.27</ecNumber>
    </recommendedName>
    <alternativeName>
        <fullName evidence="3">RING-type E3 ubiquitin transferase PUB</fullName>
    </alternativeName>
</protein>
<comment type="caution">
    <text evidence="5">The sequence shown here is derived from an EMBL/GenBank/DDBJ whole genome shotgun (WGS) entry which is preliminary data.</text>
</comment>
<comment type="pathway">
    <text evidence="1 3">Protein modification; protein ubiquitination.</text>
</comment>
<dbReference type="GO" id="GO:0016567">
    <property type="term" value="P:protein ubiquitination"/>
    <property type="evidence" value="ECO:0007669"/>
    <property type="project" value="UniProtKB-UniRule"/>
</dbReference>
<reference evidence="5 6" key="1">
    <citation type="submission" date="2020-06" db="EMBL/GenBank/DDBJ databases">
        <title>Transcriptomic and genomic resources for Thalictrum thalictroides and T. hernandezii: Facilitating candidate gene discovery in an emerging model plant lineage.</title>
        <authorList>
            <person name="Arias T."/>
            <person name="Riano-Pachon D.M."/>
            <person name="Di Stilio V.S."/>
        </authorList>
    </citation>
    <scope>NUCLEOTIDE SEQUENCE [LARGE SCALE GENOMIC DNA]</scope>
    <source>
        <strain evidence="6">cv. WT478/WT964</strain>
        <tissue evidence="5">Leaves</tissue>
    </source>
</reference>
<accession>A0A7J6XFI1</accession>
<dbReference type="InterPro" id="IPR045210">
    <property type="entry name" value="RING-Ubox_PUB"/>
</dbReference>
<proteinExistence type="predicted"/>
<dbReference type="AlphaFoldDB" id="A0A7J6XFI1"/>
<dbReference type="EMBL" id="JABWDY010001168">
    <property type="protein sequence ID" value="KAF5207645.1"/>
    <property type="molecule type" value="Genomic_DNA"/>
</dbReference>
<dbReference type="OrthoDB" id="10064100at2759"/>
<dbReference type="Proteomes" id="UP000554482">
    <property type="component" value="Unassembled WGS sequence"/>
</dbReference>
<dbReference type="InterPro" id="IPR013083">
    <property type="entry name" value="Znf_RING/FYVE/PHD"/>
</dbReference>